<feature type="region of interest" description="Disordered" evidence="1">
    <location>
        <begin position="311"/>
        <end position="400"/>
    </location>
</feature>
<sequence length="414" mass="46373">MSQPYLGTYYRKHTSSETPAAYGTLINLMTTQILATLLTESSMATHNSPPVPFSSNAVFPIQVDNLEKFQSLLDSFKHKLFLNLTSADHVSTSRTIKILETKTYKIGKLTLKRTEKTITEPEELLIPDPVFNPDEYTIEDLWAVLAKQGKLRKLRVLLIGRQVKGSLTASLMNKMSRKRKMRPIINREDTAKWLIIRKAVFDGLTEQEKNEWGLLSGLMVVSKGGRLLDPDYSNKREKTIEERPLLQEVPETSDPLTTIPSINISSQNASEYPERLERRRLITTATEFQPTLASLEQRVRQLEIGSQLAASEQAQNFTDRGNPQLPKELRTNLPAGRSRAGNREASARGPSSSIAGLRGSEFSGSTYDSEDSEDGGVWYGDQAETKSQSNYTESSVGSDLRHECMSPLDWVAFA</sequence>
<dbReference type="EMBL" id="ML121554">
    <property type="protein sequence ID" value="RPB22112.1"/>
    <property type="molecule type" value="Genomic_DNA"/>
</dbReference>
<dbReference type="AlphaFoldDB" id="A0A3N4LL62"/>
<proteinExistence type="predicted"/>
<evidence type="ECO:0000313" key="3">
    <source>
        <dbReference type="Proteomes" id="UP000267821"/>
    </source>
</evidence>
<gene>
    <name evidence="2" type="ORF">L211DRAFT_869513</name>
</gene>
<evidence type="ECO:0000313" key="2">
    <source>
        <dbReference type="EMBL" id="RPB22112.1"/>
    </source>
</evidence>
<keyword evidence="3" id="KW-1185">Reference proteome</keyword>
<organism evidence="2 3">
    <name type="scientific">Terfezia boudieri ATCC MYA-4762</name>
    <dbReference type="NCBI Taxonomy" id="1051890"/>
    <lineage>
        <taxon>Eukaryota</taxon>
        <taxon>Fungi</taxon>
        <taxon>Dikarya</taxon>
        <taxon>Ascomycota</taxon>
        <taxon>Pezizomycotina</taxon>
        <taxon>Pezizomycetes</taxon>
        <taxon>Pezizales</taxon>
        <taxon>Pezizaceae</taxon>
        <taxon>Terfezia</taxon>
    </lineage>
</organism>
<feature type="region of interest" description="Disordered" evidence="1">
    <location>
        <begin position="250"/>
        <end position="271"/>
    </location>
</feature>
<protein>
    <submittedName>
        <fullName evidence="2">Uncharacterized protein</fullName>
    </submittedName>
</protein>
<reference evidence="2 3" key="1">
    <citation type="journal article" date="2018" name="Nat. Ecol. Evol.">
        <title>Pezizomycetes genomes reveal the molecular basis of ectomycorrhizal truffle lifestyle.</title>
        <authorList>
            <person name="Murat C."/>
            <person name="Payen T."/>
            <person name="Noel B."/>
            <person name="Kuo A."/>
            <person name="Morin E."/>
            <person name="Chen J."/>
            <person name="Kohler A."/>
            <person name="Krizsan K."/>
            <person name="Balestrini R."/>
            <person name="Da Silva C."/>
            <person name="Montanini B."/>
            <person name="Hainaut M."/>
            <person name="Levati E."/>
            <person name="Barry K.W."/>
            <person name="Belfiori B."/>
            <person name="Cichocki N."/>
            <person name="Clum A."/>
            <person name="Dockter R.B."/>
            <person name="Fauchery L."/>
            <person name="Guy J."/>
            <person name="Iotti M."/>
            <person name="Le Tacon F."/>
            <person name="Lindquist E.A."/>
            <person name="Lipzen A."/>
            <person name="Malagnac F."/>
            <person name="Mello A."/>
            <person name="Molinier V."/>
            <person name="Miyauchi S."/>
            <person name="Poulain J."/>
            <person name="Riccioni C."/>
            <person name="Rubini A."/>
            <person name="Sitrit Y."/>
            <person name="Splivallo R."/>
            <person name="Traeger S."/>
            <person name="Wang M."/>
            <person name="Zifcakova L."/>
            <person name="Wipf D."/>
            <person name="Zambonelli A."/>
            <person name="Paolocci F."/>
            <person name="Nowrousian M."/>
            <person name="Ottonello S."/>
            <person name="Baldrian P."/>
            <person name="Spatafora J.W."/>
            <person name="Henrissat B."/>
            <person name="Nagy L.G."/>
            <person name="Aury J.M."/>
            <person name="Wincker P."/>
            <person name="Grigoriev I.V."/>
            <person name="Bonfante P."/>
            <person name="Martin F.M."/>
        </authorList>
    </citation>
    <scope>NUCLEOTIDE SEQUENCE [LARGE SCALE GENOMIC DNA]</scope>
    <source>
        <strain evidence="2 3">ATCC MYA-4762</strain>
    </source>
</reference>
<accession>A0A3N4LL62</accession>
<feature type="compositionally biased region" description="Polar residues" evidence="1">
    <location>
        <begin position="385"/>
        <end position="397"/>
    </location>
</feature>
<dbReference type="InParanoid" id="A0A3N4LL62"/>
<name>A0A3N4LL62_9PEZI</name>
<dbReference type="OrthoDB" id="5451200at2759"/>
<dbReference type="Proteomes" id="UP000267821">
    <property type="component" value="Unassembled WGS sequence"/>
</dbReference>
<feature type="compositionally biased region" description="Polar residues" evidence="1">
    <location>
        <begin position="311"/>
        <end position="321"/>
    </location>
</feature>
<feature type="compositionally biased region" description="Polar residues" evidence="1">
    <location>
        <begin position="254"/>
        <end position="270"/>
    </location>
</feature>
<evidence type="ECO:0000256" key="1">
    <source>
        <dbReference type="SAM" id="MobiDB-lite"/>
    </source>
</evidence>